<dbReference type="eggNOG" id="COG2350">
    <property type="taxonomic scope" value="Bacteria"/>
</dbReference>
<dbReference type="Proteomes" id="UP000002432">
    <property type="component" value="Chromosome"/>
</dbReference>
<evidence type="ECO:0000256" key="1">
    <source>
        <dbReference type="ARBA" id="ARBA00007689"/>
    </source>
</evidence>
<dbReference type="Gene3D" id="3.30.70.1060">
    <property type="entry name" value="Dimeric alpha+beta barrel"/>
    <property type="match status" value="1"/>
</dbReference>
<dbReference type="HOGENOM" id="CLU_110355_6_2_0"/>
<organism evidence="3 4">
    <name type="scientific">Koribacter versatilis (strain Ellin345)</name>
    <dbReference type="NCBI Taxonomy" id="204669"/>
    <lineage>
        <taxon>Bacteria</taxon>
        <taxon>Pseudomonadati</taxon>
        <taxon>Acidobacteriota</taxon>
        <taxon>Terriglobia</taxon>
        <taxon>Terriglobales</taxon>
        <taxon>Candidatus Korobacteraceae</taxon>
        <taxon>Candidatus Korobacter</taxon>
    </lineage>
</organism>
<dbReference type="PANTHER" id="PTHR37828">
    <property type="entry name" value="GSR2449 PROTEIN"/>
    <property type="match status" value="1"/>
</dbReference>
<gene>
    <name evidence="3" type="ordered locus">Acid345_0139</name>
</gene>
<reference evidence="3 4" key="1">
    <citation type="journal article" date="2009" name="Appl. Environ. Microbiol.">
        <title>Three genomes from the phylum Acidobacteria provide insight into the lifestyles of these microorganisms in soils.</title>
        <authorList>
            <person name="Ward N.L."/>
            <person name="Challacombe J.F."/>
            <person name="Janssen P.H."/>
            <person name="Henrissat B."/>
            <person name="Coutinho P.M."/>
            <person name="Wu M."/>
            <person name="Xie G."/>
            <person name="Haft D.H."/>
            <person name="Sait M."/>
            <person name="Badger J."/>
            <person name="Barabote R.D."/>
            <person name="Bradley B."/>
            <person name="Brettin T.S."/>
            <person name="Brinkac L.M."/>
            <person name="Bruce D."/>
            <person name="Creasy T."/>
            <person name="Daugherty S.C."/>
            <person name="Davidsen T.M."/>
            <person name="DeBoy R.T."/>
            <person name="Detter J.C."/>
            <person name="Dodson R.J."/>
            <person name="Durkin A.S."/>
            <person name="Ganapathy A."/>
            <person name="Gwinn-Giglio M."/>
            <person name="Han C.S."/>
            <person name="Khouri H."/>
            <person name="Kiss H."/>
            <person name="Kothari S.P."/>
            <person name="Madupu R."/>
            <person name="Nelson K.E."/>
            <person name="Nelson W.C."/>
            <person name="Paulsen I."/>
            <person name="Penn K."/>
            <person name="Ren Q."/>
            <person name="Rosovitz M.J."/>
            <person name="Selengut J.D."/>
            <person name="Shrivastava S."/>
            <person name="Sullivan S.A."/>
            <person name="Tapia R."/>
            <person name="Thompson L.S."/>
            <person name="Watkins K.L."/>
            <person name="Yang Q."/>
            <person name="Yu C."/>
            <person name="Zafar N."/>
            <person name="Zhou L."/>
            <person name="Kuske C.R."/>
        </authorList>
    </citation>
    <scope>NUCLEOTIDE SEQUENCE [LARGE SCALE GENOMIC DNA]</scope>
    <source>
        <strain evidence="3 4">Ellin345</strain>
    </source>
</reference>
<accession>Q1IVF6</accession>
<evidence type="ECO:0000259" key="2">
    <source>
        <dbReference type="Pfam" id="PF03795"/>
    </source>
</evidence>
<dbReference type="EMBL" id="CP000360">
    <property type="protein sequence ID" value="ABF39144.1"/>
    <property type="molecule type" value="Genomic_DNA"/>
</dbReference>
<sequence length="97" mass="10692">MYALAIIRYRRPLEEVVNVTNAHRAYLGELKAQGILIASGPFDPRIGGGLLLRVPDGDVAGTLDRVRDNDPYVKSGMAQYELLAWNPGIGKEELDKL</sequence>
<dbReference type="PANTHER" id="PTHR37828:SF1">
    <property type="entry name" value="YCII-RELATED DOMAIN-CONTAINING PROTEIN"/>
    <property type="match status" value="1"/>
</dbReference>
<dbReference type="EnsemblBacteria" id="ABF39144">
    <property type="protein sequence ID" value="ABF39144"/>
    <property type="gene ID" value="Acid345_0139"/>
</dbReference>
<protein>
    <submittedName>
        <fullName evidence="3">YCII-like protein</fullName>
    </submittedName>
</protein>
<dbReference type="OrthoDB" id="9814407at2"/>
<dbReference type="InterPro" id="IPR011008">
    <property type="entry name" value="Dimeric_a/b-barrel"/>
</dbReference>
<dbReference type="SUPFAM" id="SSF54909">
    <property type="entry name" value="Dimeric alpha+beta barrel"/>
    <property type="match status" value="1"/>
</dbReference>
<proteinExistence type="inferred from homology"/>
<dbReference type="Pfam" id="PF03795">
    <property type="entry name" value="YCII"/>
    <property type="match status" value="1"/>
</dbReference>
<dbReference type="STRING" id="204669.Acid345_0139"/>
<dbReference type="InterPro" id="IPR005545">
    <property type="entry name" value="YCII"/>
</dbReference>
<dbReference type="AlphaFoldDB" id="Q1IVF6"/>
<evidence type="ECO:0000313" key="4">
    <source>
        <dbReference type="Proteomes" id="UP000002432"/>
    </source>
</evidence>
<comment type="similarity">
    <text evidence="1">Belongs to the YciI family.</text>
</comment>
<feature type="domain" description="YCII-related" evidence="2">
    <location>
        <begin position="5"/>
        <end position="86"/>
    </location>
</feature>
<keyword evidence="4" id="KW-1185">Reference proteome</keyword>
<dbReference type="RefSeq" id="WP_011520946.1">
    <property type="nucleotide sequence ID" value="NC_008009.1"/>
</dbReference>
<name>Q1IVF6_KORVE</name>
<dbReference type="KEGG" id="aba:Acid345_0139"/>
<evidence type="ECO:0000313" key="3">
    <source>
        <dbReference type="EMBL" id="ABF39144.1"/>
    </source>
</evidence>